<sequence length="83" mass="9437">MESENLTDEEELDIKKKFIDADCIIRRTLLKSLSTHQNKYYSTLIDVQGIIKSLKVSTQFSCSTSKQFASSTFEVPSNIIELS</sequence>
<proteinExistence type="predicted"/>
<dbReference type="AlphaFoldDB" id="A0A9N9GY60"/>
<dbReference type="EMBL" id="CAJVPY010005087">
    <property type="protein sequence ID" value="CAG8635109.1"/>
    <property type="molecule type" value="Genomic_DNA"/>
</dbReference>
<gene>
    <name evidence="1" type="ORF">DERYTH_LOCUS9355</name>
</gene>
<reference evidence="1" key="1">
    <citation type="submission" date="2021-06" db="EMBL/GenBank/DDBJ databases">
        <authorList>
            <person name="Kallberg Y."/>
            <person name="Tangrot J."/>
            <person name="Rosling A."/>
        </authorList>
    </citation>
    <scope>NUCLEOTIDE SEQUENCE</scope>
    <source>
        <strain evidence="1">MA453B</strain>
    </source>
</reference>
<keyword evidence="2" id="KW-1185">Reference proteome</keyword>
<name>A0A9N9GY60_9GLOM</name>
<organism evidence="1 2">
    <name type="scientific">Dentiscutata erythropus</name>
    <dbReference type="NCBI Taxonomy" id="1348616"/>
    <lineage>
        <taxon>Eukaryota</taxon>
        <taxon>Fungi</taxon>
        <taxon>Fungi incertae sedis</taxon>
        <taxon>Mucoromycota</taxon>
        <taxon>Glomeromycotina</taxon>
        <taxon>Glomeromycetes</taxon>
        <taxon>Diversisporales</taxon>
        <taxon>Gigasporaceae</taxon>
        <taxon>Dentiscutata</taxon>
    </lineage>
</organism>
<comment type="caution">
    <text evidence="1">The sequence shown here is derived from an EMBL/GenBank/DDBJ whole genome shotgun (WGS) entry which is preliminary data.</text>
</comment>
<dbReference type="OrthoDB" id="2425247at2759"/>
<protein>
    <submittedName>
        <fullName evidence="1">1652_t:CDS:1</fullName>
    </submittedName>
</protein>
<evidence type="ECO:0000313" key="1">
    <source>
        <dbReference type="EMBL" id="CAG8635109.1"/>
    </source>
</evidence>
<accession>A0A9N9GY60</accession>
<feature type="non-terminal residue" evidence="1">
    <location>
        <position position="1"/>
    </location>
</feature>
<evidence type="ECO:0000313" key="2">
    <source>
        <dbReference type="Proteomes" id="UP000789405"/>
    </source>
</evidence>
<dbReference type="Proteomes" id="UP000789405">
    <property type="component" value="Unassembled WGS sequence"/>
</dbReference>